<proteinExistence type="predicted"/>
<protein>
    <submittedName>
        <fullName evidence="1">Uncharacterized protein</fullName>
    </submittedName>
</protein>
<evidence type="ECO:0000313" key="1">
    <source>
        <dbReference type="EMBL" id="MBB6674514.1"/>
    </source>
</evidence>
<reference evidence="1 2" key="1">
    <citation type="submission" date="2020-08" db="EMBL/GenBank/DDBJ databases">
        <title>Cohnella phylogeny.</title>
        <authorList>
            <person name="Dunlap C."/>
        </authorList>
    </citation>
    <scope>NUCLEOTIDE SEQUENCE [LARGE SCALE GENOMIC DNA]</scope>
    <source>
        <strain evidence="1 2">DSM 28246</strain>
    </source>
</reference>
<accession>A0A7X0VJA4</accession>
<gene>
    <name evidence="1" type="ORF">H7C19_27910</name>
</gene>
<dbReference type="AlphaFoldDB" id="A0A7X0VJA4"/>
<dbReference type="Proteomes" id="UP000547209">
    <property type="component" value="Unassembled WGS sequence"/>
</dbReference>
<sequence>MRNGIRQRLIAAVPAVGGRVLDRHEAEVAADKPYLVLAQGVETEDEGWPGRRRTYKIWPYADRAAGFAAVDALSEAIIRALDEELLTDPDSGETFTCRYQGAIGTERVDGKTDALTHGLRFRVDAVHPEGLAETVPADPWLQALGEWTSQTLGAPWRVYLGRWPTDYDRPAVLWRLNGVDTAPGNAAAAETRKRFVGHVLGRTDNDREAAVVRVAEQLAAAGKIALNAGERRYMTVRQQAADPSADEWTEGQIGLTLGRRVVRPYEEEPLMEEVVFRRSIP</sequence>
<comment type="caution">
    <text evidence="1">The sequence shown here is derived from an EMBL/GenBank/DDBJ whole genome shotgun (WGS) entry which is preliminary data.</text>
</comment>
<organism evidence="1 2">
    <name type="scientific">Cohnella nanjingensis</name>
    <dbReference type="NCBI Taxonomy" id="1387779"/>
    <lineage>
        <taxon>Bacteria</taxon>
        <taxon>Bacillati</taxon>
        <taxon>Bacillota</taxon>
        <taxon>Bacilli</taxon>
        <taxon>Bacillales</taxon>
        <taxon>Paenibacillaceae</taxon>
        <taxon>Cohnella</taxon>
    </lineage>
</organism>
<dbReference type="EMBL" id="JACJVP010000047">
    <property type="protein sequence ID" value="MBB6674514.1"/>
    <property type="molecule type" value="Genomic_DNA"/>
</dbReference>
<name>A0A7X0VJA4_9BACL</name>
<keyword evidence="2" id="KW-1185">Reference proteome</keyword>
<evidence type="ECO:0000313" key="2">
    <source>
        <dbReference type="Proteomes" id="UP000547209"/>
    </source>
</evidence>